<gene>
    <name evidence="1" type="ORF">BEN49_00620</name>
</gene>
<accession>A0A1G1TIY5</accession>
<proteinExistence type="predicted"/>
<sequence>MYGFINELGPNRRAQLNDAIAQRLVLRKAARQRLHGRARHTELRRIEALTDTHIDSLRFSEFEQRKFAHRRGKVGRRLRQRGQ</sequence>
<dbReference type="Proteomes" id="UP000177506">
    <property type="component" value="Unassembled WGS sequence"/>
</dbReference>
<evidence type="ECO:0000313" key="1">
    <source>
        <dbReference type="EMBL" id="OGX90828.1"/>
    </source>
</evidence>
<evidence type="ECO:0000313" key="2">
    <source>
        <dbReference type="Proteomes" id="UP000177506"/>
    </source>
</evidence>
<organism evidence="1 2">
    <name type="scientific">Hymenobacter coccineus</name>
    <dbReference type="NCBI Taxonomy" id="1908235"/>
    <lineage>
        <taxon>Bacteria</taxon>
        <taxon>Pseudomonadati</taxon>
        <taxon>Bacteroidota</taxon>
        <taxon>Cytophagia</taxon>
        <taxon>Cytophagales</taxon>
        <taxon>Hymenobacteraceae</taxon>
        <taxon>Hymenobacter</taxon>
    </lineage>
</organism>
<dbReference type="AlphaFoldDB" id="A0A1G1TIY5"/>
<comment type="caution">
    <text evidence="1">The sequence shown here is derived from an EMBL/GenBank/DDBJ whole genome shotgun (WGS) entry which is preliminary data.</text>
</comment>
<dbReference type="EMBL" id="MDZA01000111">
    <property type="protein sequence ID" value="OGX90828.1"/>
    <property type="molecule type" value="Genomic_DNA"/>
</dbReference>
<keyword evidence="2" id="KW-1185">Reference proteome</keyword>
<dbReference type="RefSeq" id="WP_070742632.1">
    <property type="nucleotide sequence ID" value="NZ_MDZA01000111.1"/>
</dbReference>
<protein>
    <submittedName>
        <fullName evidence="1">Uncharacterized protein</fullName>
    </submittedName>
</protein>
<reference evidence="1 2" key="1">
    <citation type="submission" date="2016-08" db="EMBL/GenBank/DDBJ databases">
        <title>Hymenobacter coccineus sp. nov., Hymenobacter lapidarius sp. nov. and Hymenobacter glacialis sp. nov., isolated from Antarctic soil.</title>
        <authorList>
            <person name="Sedlacek I."/>
            <person name="Kralova S."/>
            <person name="Kyrova K."/>
            <person name="Maslanova I."/>
            <person name="Stankova E."/>
            <person name="Vrbovska V."/>
            <person name="Nemec M."/>
            <person name="Bartak M."/>
            <person name="Svec P."/>
            <person name="Busse H.-J."/>
            <person name="Pantucek R."/>
        </authorList>
    </citation>
    <scope>NUCLEOTIDE SEQUENCE [LARGE SCALE GENOMIC DNA]</scope>
    <source>
        <strain evidence="1 2">CCM 8649</strain>
    </source>
</reference>
<name>A0A1G1TIY5_9BACT</name>
<dbReference type="OrthoDB" id="9921657at2"/>